<dbReference type="GO" id="GO:0043165">
    <property type="term" value="P:Gram-negative-bacterium-type cell outer membrane assembly"/>
    <property type="evidence" value="ECO:0007669"/>
    <property type="project" value="InterPro"/>
</dbReference>
<keyword evidence="1 6" id="KW-0732">Signal</keyword>
<evidence type="ECO:0000313" key="7">
    <source>
        <dbReference type="EMBL" id="SUO93538.1"/>
    </source>
</evidence>
<name>A0A380MMR2_9GAMM</name>
<protein>
    <submittedName>
        <fullName evidence="7">Lipopolysaccharide-assembly</fullName>
    </submittedName>
</protein>
<dbReference type="EMBL" id="UHIC01000001">
    <property type="protein sequence ID" value="SUO93538.1"/>
    <property type="molecule type" value="Genomic_DNA"/>
</dbReference>
<accession>A0A380MMR2</accession>
<organism evidence="7 8">
    <name type="scientific">Suttonella ornithocola</name>
    <dbReference type="NCBI Taxonomy" id="279832"/>
    <lineage>
        <taxon>Bacteria</taxon>
        <taxon>Pseudomonadati</taxon>
        <taxon>Pseudomonadota</taxon>
        <taxon>Gammaproteobacteria</taxon>
        <taxon>Cardiobacteriales</taxon>
        <taxon>Cardiobacteriaceae</taxon>
        <taxon>Suttonella</taxon>
    </lineage>
</organism>
<feature type="signal peptide" evidence="6">
    <location>
        <begin position="1"/>
        <end position="19"/>
    </location>
</feature>
<keyword evidence="2" id="KW-0472">Membrane</keyword>
<dbReference type="GO" id="GO:0019867">
    <property type="term" value="C:outer membrane"/>
    <property type="evidence" value="ECO:0007669"/>
    <property type="project" value="InterPro"/>
</dbReference>
<keyword evidence="8" id="KW-1185">Reference proteome</keyword>
<dbReference type="PANTHER" id="PTHR38098:SF1">
    <property type="entry name" value="LPS-ASSEMBLY LIPOPROTEIN LPTE"/>
    <property type="match status" value="1"/>
</dbReference>
<gene>
    <name evidence="7" type="ORF">NCTC13337_00287</name>
</gene>
<evidence type="ECO:0000313" key="8">
    <source>
        <dbReference type="Proteomes" id="UP000254601"/>
    </source>
</evidence>
<dbReference type="GO" id="GO:0015920">
    <property type="term" value="P:lipopolysaccharide transport"/>
    <property type="evidence" value="ECO:0007669"/>
    <property type="project" value="TreeGrafter"/>
</dbReference>
<evidence type="ECO:0000256" key="4">
    <source>
        <dbReference type="ARBA" id="ARBA00023237"/>
    </source>
</evidence>
<dbReference type="InterPro" id="IPR007485">
    <property type="entry name" value="LPS_assembly_LptE"/>
</dbReference>
<keyword evidence="5" id="KW-0449">Lipoprotein</keyword>
<sequence length="159" mass="18097">MKYLLSFLFILLSACGFHLKGTEQTLKHLSTLNLISHDETSLEFITLQTALKNQHIQLNNNSPWKVVISDYQQQRNQTANSANSREIELISGYQVEMFYQNRAIESIVINNRTSIEYSSSEYIGSSEQEKNAKARLTKENAAATIRFIEAVSSRHPNGQ</sequence>
<evidence type="ECO:0000256" key="5">
    <source>
        <dbReference type="ARBA" id="ARBA00023288"/>
    </source>
</evidence>
<evidence type="ECO:0000256" key="6">
    <source>
        <dbReference type="SAM" id="SignalP"/>
    </source>
</evidence>
<dbReference type="Proteomes" id="UP000254601">
    <property type="component" value="Unassembled WGS sequence"/>
</dbReference>
<evidence type="ECO:0000256" key="2">
    <source>
        <dbReference type="ARBA" id="ARBA00023136"/>
    </source>
</evidence>
<keyword evidence="3" id="KW-0564">Palmitate</keyword>
<evidence type="ECO:0000256" key="3">
    <source>
        <dbReference type="ARBA" id="ARBA00023139"/>
    </source>
</evidence>
<reference evidence="7 8" key="1">
    <citation type="submission" date="2018-06" db="EMBL/GenBank/DDBJ databases">
        <authorList>
            <consortium name="Pathogen Informatics"/>
            <person name="Doyle S."/>
        </authorList>
    </citation>
    <scope>NUCLEOTIDE SEQUENCE [LARGE SCALE GENOMIC DNA]</scope>
    <source>
        <strain evidence="7 8">NCTC13337</strain>
    </source>
</reference>
<dbReference type="GO" id="GO:1990351">
    <property type="term" value="C:transporter complex"/>
    <property type="evidence" value="ECO:0007669"/>
    <property type="project" value="TreeGrafter"/>
</dbReference>
<proteinExistence type="predicted"/>
<dbReference type="PANTHER" id="PTHR38098">
    <property type="entry name" value="LPS-ASSEMBLY LIPOPROTEIN LPTE"/>
    <property type="match status" value="1"/>
</dbReference>
<dbReference type="Gene3D" id="3.30.160.150">
    <property type="entry name" value="Lipoprotein like domain"/>
    <property type="match status" value="1"/>
</dbReference>
<dbReference type="PROSITE" id="PS51257">
    <property type="entry name" value="PROKAR_LIPOPROTEIN"/>
    <property type="match status" value="1"/>
</dbReference>
<evidence type="ECO:0000256" key="1">
    <source>
        <dbReference type="ARBA" id="ARBA00022729"/>
    </source>
</evidence>
<feature type="chain" id="PRO_5016797010" evidence="6">
    <location>
        <begin position="20"/>
        <end position="159"/>
    </location>
</feature>
<keyword evidence="4" id="KW-0998">Cell outer membrane</keyword>
<dbReference type="GO" id="GO:0001530">
    <property type="term" value="F:lipopolysaccharide binding"/>
    <property type="evidence" value="ECO:0007669"/>
    <property type="project" value="TreeGrafter"/>
</dbReference>
<dbReference type="RefSeq" id="WP_072576059.1">
    <property type="nucleotide sequence ID" value="NZ_LWHB01000048.1"/>
</dbReference>
<dbReference type="OrthoDB" id="5612114at2"/>
<dbReference type="AlphaFoldDB" id="A0A380MMR2"/>